<dbReference type="NCBIfam" id="TIGR03391">
    <property type="entry name" value="FeS_syn_CsdE"/>
    <property type="match status" value="1"/>
</dbReference>
<keyword evidence="3" id="KW-0808">Transferase</keyword>
<comment type="similarity">
    <text evidence="1">Belongs to the SufE family.</text>
</comment>
<reference evidence="3 4" key="1">
    <citation type="submission" date="2020-04" db="EMBL/GenBank/DDBJ databases">
        <title>Genome sequencing of Rosenbergiella species.</title>
        <authorList>
            <person name="Alvarez-Perez S."/>
            <person name="Lievens B."/>
        </authorList>
    </citation>
    <scope>NUCLEOTIDE SEQUENCE [LARGE SCALE GENOMIC DNA]</scope>
    <source>
        <strain evidence="3 4">S61</strain>
    </source>
</reference>
<evidence type="ECO:0000313" key="3">
    <source>
        <dbReference type="EMBL" id="MBT0723441.1"/>
    </source>
</evidence>
<name>A0ABS5SU43_9GAMM</name>
<sequence length="148" mass="16510">MPLPTHPFGTAITAEDIAERLQKSPHWEDRYRELIRLSRQMPTLPQAYQTPENEVFGCENRVWVAYELTAQGQFHFVLESESRIVKGLLSVLLSQCEGDLPQALVDKDLLALFNRLGLAHHLSATRNSGLTAVAQAIKNAAHAALDHS</sequence>
<dbReference type="Pfam" id="PF02657">
    <property type="entry name" value="SufE"/>
    <property type="match status" value="1"/>
</dbReference>
<gene>
    <name evidence="3" type="primary">csdE</name>
    <name evidence="3" type="ORF">HH682_03065</name>
</gene>
<dbReference type="EC" id="2.8.1.7" evidence="3"/>
<protein>
    <submittedName>
        <fullName evidence="3">Cysteine desulfurase sulfur acceptor subunit CsdE</fullName>
        <ecNumber evidence="3">2.8.1.7</ecNumber>
    </submittedName>
</protein>
<evidence type="ECO:0000256" key="1">
    <source>
        <dbReference type="ARBA" id="ARBA00010282"/>
    </source>
</evidence>
<evidence type="ECO:0000259" key="2">
    <source>
        <dbReference type="Pfam" id="PF02657"/>
    </source>
</evidence>
<dbReference type="InterPro" id="IPR003808">
    <property type="entry name" value="Fe-S_metab-assoc_dom"/>
</dbReference>
<keyword evidence="4" id="KW-1185">Reference proteome</keyword>
<dbReference type="PANTHER" id="PTHR43597:SF5">
    <property type="entry name" value="SUFE-LIKE PROTEIN 2, CHLOROPLASTIC"/>
    <property type="match status" value="1"/>
</dbReference>
<dbReference type="EMBL" id="JABBFR010000003">
    <property type="protein sequence ID" value="MBT0723441.1"/>
    <property type="molecule type" value="Genomic_DNA"/>
</dbReference>
<feature type="domain" description="Fe-S metabolism associated" evidence="2">
    <location>
        <begin position="19"/>
        <end position="139"/>
    </location>
</feature>
<organism evidence="3 4">
    <name type="scientific">Rosenbergiella gaditana</name>
    <dbReference type="NCBI Taxonomy" id="2726987"/>
    <lineage>
        <taxon>Bacteria</taxon>
        <taxon>Pseudomonadati</taxon>
        <taxon>Pseudomonadota</taxon>
        <taxon>Gammaproteobacteria</taxon>
        <taxon>Enterobacterales</taxon>
        <taxon>Erwiniaceae</taxon>
        <taxon>Rosenbergiella</taxon>
    </lineage>
</organism>
<dbReference type="PANTHER" id="PTHR43597">
    <property type="entry name" value="SULFUR ACCEPTOR PROTEIN CSDE"/>
    <property type="match status" value="1"/>
</dbReference>
<accession>A0ABS5SU43</accession>
<dbReference type="GO" id="GO:0031071">
    <property type="term" value="F:cysteine desulfurase activity"/>
    <property type="evidence" value="ECO:0007669"/>
    <property type="project" value="UniProtKB-EC"/>
</dbReference>
<dbReference type="Gene3D" id="3.90.1010.10">
    <property type="match status" value="1"/>
</dbReference>
<dbReference type="RefSeq" id="WP_214236143.1">
    <property type="nucleotide sequence ID" value="NZ_JABBFR010000003.1"/>
</dbReference>
<dbReference type="SUPFAM" id="SSF82649">
    <property type="entry name" value="SufE/NifU"/>
    <property type="match status" value="1"/>
</dbReference>
<evidence type="ECO:0000313" key="4">
    <source>
        <dbReference type="Proteomes" id="UP000790096"/>
    </source>
</evidence>
<comment type="caution">
    <text evidence="3">The sequence shown here is derived from an EMBL/GenBank/DDBJ whole genome shotgun (WGS) entry which is preliminary data.</text>
</comment>
<dbReference type="InterPro" id="IPR017763">
    <property type="entry name" value="Cysteine_desulfurase_CsdE"/>
</dbReference>
<dbReference type="Proteomes" id="UP000790096">
    <property type="component" value="Unassembled WGS sequence"/>
</dbReference>
<proteinExistence type="inferred from homology"/>